<organism evidence="1 2">
    <name type="scientific">Ajellomyces capsulatus</name>
    <name type="common">Darling's disease fungus</name>
    <name type="synonym">Histoplasma capsulatum</name>
    <dbReference type="NCBI Taxonomy" id="5037"/>
    <lineage>
        <taxon>Eukaryota</taxon>
        <taxon>Fungi</taxon>
        <taxon>Dikarya</taxon>
        <taxon>Ascomycota</taxon>
        <taxon>Pezizomycotina</taxon>
        <taxon>Eurotiomycetes</taxon>
        <taxon>Eurotiomycetidae</taxon>
        <taxon>Onygenales</taxon>
        <taxon>Ajellomycetaceae</taxon>
        <taxon>Histoplasma</taxon>
    </lineage>
</organism>
<accession>A0A8H8D3L8</accession>
<gene>
    <name evidence="1" type="ORF">I7I52_10261</name>
</gene>
<protein>
    <submittedName>
        <fullName evidence="1">Uncharacterized protein</fullName>
    </submittedName>
</protein>
<dbReference type="VEuPathDB" id="FungiDB:I7I52_10261"/>
<sequence length="100" mass="11893">MSRTVSTSESPRYQHHHCLVPLYVYSGTWLSHLVQQYHFLTCWPLAYIATVSRIYFPCSILDIEHQTLLKTLREEALKNIIFYWHRIALDNKGDRLRTTV</sequence>
<dbReference type="EMBL" id="JAEVHI010000002">
    <property type="protein sequence ID" value="KAG5299824.1"/>
    <property type="molecule type" value="Genomic_DNA"/>
</dbReference>
<reference evidence="1 2" key="1">
    <citation type="submission" date="2021-01" db="EMBL/GenBank/DDBJ databases">
        <title>Chromosome-level genome assembly of a human fungal pathogen reveals clustering of transcriptionally co-regulated genes.</title>
        <authorList>
            <person name="Voorhies M."/>
            <person name="Cohen S."/>
            <person name="Shea T.P."/>
            <person name="Petrus S."/>
            <person name="Munoz J.F."/>
            <person name="Poplawski S."/>
            <person name="Goldman W.E."/>
            <person name="Michael T."/>
            <person name="Cuomo C.A."/>
            <person name="Sil A."/>
            <person name="Beyhan S."/>
        </authorList>
    </citation>
    <scope>NUCLEOTIDE SEQUENCE [LARGE SCALE GENOMIC DNA]</scope>
    <source>
        <strain evidence="1 2">G184AR</strain>
    </source>
</reference>
<evidence type="ECO:0000313" key="2">
    <source>
        <dbReference type="Proteomes" id="UP000670092"/>
    </source>
</evidence>
<dbReference type="AlphaFoldDB" id="A0A8H8D3L8"/>
<name>A0A8H8D3L8_AJECA</name>
<comment type="caution">
    <text evidence="1">The sequence shown here is derived from an EMBL/GenBank/DDBJ whole genome shotgun (WGS) entry which is preliminary data.</text>
</comment>
<evidence type="ECO:0000313" key="1">
    <source>
        <dbReference type="EMBL" id="KAG5299824.1"/>
    </source>
</evidence>
<dbReference type="Proteomes" id="UP000670092">
    <property type="component" value="Unassembled WGS sequence"/>
</dbReference>
<proteinExistence type="predicted"/>